<dbReference type="FunFam" id="2.10.25.10:FF:000045">
    <property type="entry name" value="Slit guidance ligand 2"/>
    <property type="match status" value="1"/>
</dbReference>
<dbReference type="SMART" id="SM00248">
    <property type="entry name" value="ANK"/>
    <property type="match status" value="6"/>
</dbReference>
<accession>A0A267E5Q2</accession>
<feature type="domain" description="EGF-like" evidence="26">
    <location>
        <begin position="445"/>
        <end position="481"/>
    </location>
</feature>
<keyword evidence="5" id="KW-0964">Secreted</keyword>
<dbReference type="Pfam" id="PF07645">
    <property type="entry name" value="EGF_CA"/>
    <property type="match status" value="1"/>
</dbReference>
<dbReference type="GO" id="GO:0005509">
    <property type="term" value="F:calcium ion binding"/>
    <property type="evidence" value="ECO:0007669"/>
    <property type="project" value="InterPro"/>
</dbReference>
<dbReference type="PROSITE" id="PS01187">
    <property type="entry name" value="EGF_CA"/>
    <property type="match status" value="1"/>
</dbReference>
<dbReference type="PROSITE" id="PS50088">
    <property type="entry name" value="ANK_REPEAT"/>
    <property type="match status" value="3"/>
</dbReference>
<organism evidence="28 29">
    <name type="scientific">Macrostomum lignano</name>
    <dbReference type="NCBI Taxonomy" id="282301"/>
    <lineage>
        <taxon>Eukaryota</taxon>
        <taxon>Metazoa</taxon>
        <taxon>Spiralia</taxon>
        <taxon>Lophotrochozoa</taxon>
        <taxon>Platyhelminthes</taxon>
        <taxon>Rhabditophora</taxon>
        <taxon>Macrostomorpha</taxon>
        <taxon>Macrostomida</taxon>
        <taxon>Macrostomidae</taxon>
        <taxon>Macrostomum</taxon>
    </lineage>
</organism>
<evidence type="ECO:0000256" key="18">
    <source>
        <dbReference type="ARBA" id="ARBA00023163"/>
    </source>
</evidence>
<dbReference type="PANTHER" id="PTHR24033">
    <property type="entry name" value="EGF-LIKE DOMAIN-CONTAINING PROTEIN"/>
    <property type="match status" value="1"/>
</dbReference>
<dbReference type="Pfam" id="PF00066">
    <property type="entry name" value="Notch"/>
    <property type="match status" value="3"/>
</dbReference>
<dbReference type="InterPro" id="IPR000800">
    <property type="entry name" value="Notch_dom"/>
</dbReference>
<evidence type="ECO:0000256" key="3">
    <source>
        <dbReference type="ARBA" id="ARBA00004613"/>
    </source>
</evidence>
<evidence type="ECO:0000256" key="9">
    <source>
        <dbReference type="ARBA" id="ARBA00022737"/>
    </source>
</evidence>
<keyword evidence="7 24" id="KW-0812">Transmembrane</keyword>
<dbReference type="PANTHER" id="PTHR24033:SF232">
    <property type="entry name" value="LAMININ SUBUNIT GAMMA-2-RELATED"/>
    <property type="match status" value="1"/>
</dbReference>
<dbReference type="PROSITE" id="PS01186">
    <property type="entry name" value="EGF_2"/>
    <property type="match status" value="13"/>
</dbReference>
<evidence type="ECO:0000256" key="10">
    <source>
        <dbReference type="ARBA" id="ARBA00022782"/>
    </source>
</evidence>
<keyword evidence="12 24" id="KW-1133">Transmembrane helix</keyword>
<feature type="domain" description="EGF-like" evidence="26">
    <location>
        <begin position="663"/>
        <end position="709"/>
    </location>
</feature>
<keyword evidence="20" id="KW-0539">Nucleus</keyword>
<feature type="disulfide bond" evidence="22">
    <location>
        <begin position="378"/>
        <end position="395"/>
    </location>
</feature>
<feature type="domain" description="EGF-like" evidence="26">
    <location>
        <begin position="325"/>
        <end position="366"/>
    </location>
</feature>
<dbReference type="PROSITE" id="PS00010">
    <property type="entry name" value="ASX_HYDROXYL"/>
    <property type="match status" value="3"/>
</dbReference>
<evidence type="ECO:0000259" key="26">
    <source>
        <dbReference type="PROSITE" id="PS50026"/>
    </source>
</evidence>
<evidence type="ECO:0000256" key="23">
    <source>
        <dbReference type="SAM" id="MobiDB-lite"/>
    </source>
</evidence>
<dbReference type="InterPro" id="IPR013032">
    <property type="entry name" value="EGF-like_CS"/>
</dbReference>
<evidence type="ECO:0000256" key="13">
    <source>
        <dbReference type="ARBA" id="ARBA00023015"/>
    </source>
</evidence>
<feature type="domain" description="EGF-like" evidence="26">
    <location>
        <begin position="753"/>
        <end position="797"/>
    </location>
</feature>
<protein>
    <recommendedName>
        <fullName evidence="30">Notch</fullName>
    </recommendedName>
</protein>
<comment type="subcellular location">
    <subcellularLocation>
        <location evidence="2">Cell membrane</location>
        <topology evidence="2">Single-pass type I membrane protein</topology>
    </subcellularLocation>
    <subcellularLocation>
        <location evidence="1">Nucleus</location>
    </subcellularLocation>
    <subcellularLocation>
        <location evidence="3">Secreted</location>
    </subcellularLocation>
</comment>
<dbReference type="OrthoDB" id="283575at2759"/>
<evidence type="ECO:0000256" key="6">
    <source>
        <dbReference type="ARBA" id="ARBA00022536"/>
    </source>
</evidence>
<keyword evidence="8 25" id="KW-0732">Signal</keyword>
<evidence type="ECO:0008006" key="30">
    <source>
        <dbReference type="Google" id="ProtNLM"/>
    </source>
</evidence>
<dbReference type="FunFam" id="2.10.25.10:FF:000012">
    <property type="entry name" value="Delta-like protein"/>
    <property type="match status" value="1"/>
</dbReference>
<feature type="disulfide bond" evidence="22">
    <location>
        <begin position="125"/>
        <end position="142"/>
    </location>
</feature>
<feature type="repeat" description="ANK" evidence="21">
    <location>
        <begin position="1370"/>
        <end position="1402"/>
    </location>
</feature>
<keyword evidence="13" id="KW-0805">Transcription regulation</keyword>
<evidence type="ECO:0000256" key="17">
    <source>
        <dbReference type="ARBA" id="ARBA00023159"/>
    </source>
</evidence>
<dbReference type="Pfam" id="PF12796">
    <property type="entry name" value="Ank_2"/>
    <property type="match status" value="2"/>
</dbReference>
<evidence type="ECO:0000256" key="11">
    <source>
        <dbReference type="ARBA" id="ARBA00022976"/>
    </source>
</evidence>
<feature type="disulfide bond" evidence="22">
    <location>
        <begin position="433"/>
        <end position="442"/>
    </location>
</feature>
<comment type="caution">
    <text evidence="22">Lacks conserved residue(s) required for the propagation of feature annotation.</text>
</comment>
<evidence type="ECO:0000256" key="25">
    <source>
        <dbReference type="SAM" id="SignalP"/>
    </source>
</evidence>
<evidence type="ECO:0000256" key="2">
    <source>
        <dbReference type="ARBA" id="ARBA00004251"/>
    </source>
</evidence>
<dbReference type="SUPFAM" id="SSF57184">
    <property type="entry name" value="Growth factor receptor domain"/>
    <property type="match status" value="2"/>
</dbReference>
<dbReference type="SMART" id="SM00181">
    <property type="entry name" value="EGF"/>
    <property type="match status" value="19"/>
</dbReference>
<dbReference type="InterPro" id="IPR051830">
    <property type="entry name" value="NOTCH_homolog"/>
</dbReference>
<evidence type="ECO:0000313" key="29">
    <source>
        <dbReference type="Proteomes" id="UP000215902"/>
    </source>
</evidence>
<feature type="disulfide bond" evidence="22">
    <location>
        <begin position="740"/>
        <end position="749"/>
    </location>
</feature>
<dbReference type="GO" id="GO:0007399">
    <property type="term" value="P:nervous system development"/>
    <property type="evidence" value="ECO:0007669"/>
    <property type="project" value="UniProtKB-ARBA"/>
</dbReference>
<dbReference type="SUPFAM" id="SSF90193">
    <property type="entry name" value="Notch domain"/>
    <property type="match status" value="2"/>
</dbReference>
<feature type="disulfide bond" evidence="22">
    <location>
        <begin position="313"/>
        <end position="322"/>
    </location>
</feature>
<feature type="disulfide bond" evidence="22">
    <location>
        <begin position="397"/>
        <end position="406"/>
    </location>
</feature>
<keyword evidence="18" id="KW-0804">Transcription</keyword>
<dbReference type="CDD" id="cd00054">
    <property type="entry name" value="EGF_CA"/>
    <property type="match status" value="7"/>
</dbReference>
<dbReference type="PROSITE" id="PS50026">
    <property type="entry name" value="EGF_3"/>
    <property type="match status" value="18"/>
</dbReference>
<feature type="disulfide bond" evidence="22">
    <location>
        <begin position="266"/>
        <end position="275"/>
    </location>
</feature>
<evidence type="ECO:0000256" key="21">
    <source>
        <dbReference type="PROSITE-ProRule" id="PRU00023"/>
    </source>
</evidence>
<feature type="domain" description="EGF-like" evidence="26">
    <location>
        <begin position="409"/>
        <end position="443"/>
    </location>
</feature>
<reference evidence="28 29" key="1">
    <citation type="submission" date="2017-06" db="EMBL/GenBank/DDBJ databases">
        <title>A platform for efficient transgenesis in Macrostomum lignano, a flatworm model organism for stem cell research.</title>
        <authorList>
            <person name="Berezikov E."/>
        </authorList>
    </citation>
    <scope>NUCLEOTIDE SEQUENCE [LARGE SCALE GENOMIC DNA]</scope>
    <source>
        <strain evidence="28">DV1</strain>
        <tissue evidence="28">Whole organism</tissue>
    </source>
</reference>
<dbReference type="PROSITE" id="PS50258">
    <property type="entry name" value="LNR"/>
    <property type="match status" value="2"/>
</dbReference>
<comment type="caution">
    <text evidence="28">The sequence shown here is derived from an EMBL/GenBank/DDBJ whole genome shotgun (WGS) entry which is preliminary data.</text>
</comment>
<keyword evidence="29" id="KW-1185">Reference proteome</keyword>
<keyword evidence="6 22" id="KW-0245">EGF-like domain</keyword>
<feature type="domain" description="EGF-like" evidence="26">
    <location>
        <begin position="482"/>
        <end position="530"/>
    </location>
</feature>
<dbReference type="InterPro" id="IPR018097">
    <property type="entry name" value="EGF_Ca-bd_CS"/>
</dbReference>
<evidence type="ECO:0000256" key="7">
    <source>
        <dbReference type="ARBA" id="ARBA00022692"/>
    </source>
</evidence>
<feature type="disulfide bond" evidence="22">
    <location>
        <begin position="187"/>
        <end position="196"/>
    </location>
</feature>
<feature type="disulfide bond" evidence="22">
    <location>
        <begin position="632"/>
        <end position="649"/>
    </location>
</feature>
<gene>
    <name evidence="28" type="ORF">BOX15_Mlig029643g3</name>
</gene>
<feature type="disulfide bond" evidence="22">
    <location>
        <begin position="699"/>
        <end position="708"/>
    </location>
</feature>
<feature type="disulfide bond" evidence="22">
    <location>
        <begin position="471"/>
        <end position="480"/>
    </location>
</feature>
<feature type="compositionally biased region" description="Low complexity" evidence="23">
    <location>
        <begin position="1528"/>
        <end position="1539"/>
    </location>
</feature>
<dbReference type="PROSITE" id="PS50297">
    <property type="entry name" value="ANK_REP_REGION"/>
    <property type="match status" value="2"/>
</dbReference>
<dbReference type="Gene3D" id="1.25.40.20">
    <property type="entry name" value="Ankyrin repeat-containing domain"/>
    <property type="match status" value="1"/>
</dbReference>
<feature type="disulfide bond" evidence="22">
    <location>
        <begin position="228"/>
        <end position="237"/>
    </location>
</feature>
<name>A0A267E5Q2_9PLAT</name>
<evidence type="ECO:0000256" key="20">
    <source>
        <dbReference type="ARBA" id="ARBA00023242"/>
    </source>
</evidence>
<dbReference type="Pfam" id="PF12661">
    <property type="entry name" value="hEGF"/>
    <property type="match status" value="5"/>
</dbReference>
<dbReference type="GO" id="GO:0007219">
    <property type="term" value="P:Notch signaling pathway"/>
    <property type="evidence" value="ECO:0007669"/>
    <property type="project" value="UniProtKB-KW"/>
</dbReference>
<dbReference type="GO" id="GO:0005886">
    <property type="term" value="C:plasma membrane"/>
    <property type="evidence" value="ECO:0007669"/>
    <property type="project" value="UniProtKB-SubCell"/>
</dbReference>
<dbReference type="InterPro" id="IPR002110">
    <property type="entry name" value="Ankyrin_rpt"/>
</dbReference>
<sequence length="1586" mass="166565">MLQSQRTTATTLALLAAFLLLPFSVLSARIGATPRPEECDSQLYCSGHGLCLKDLTINDQWRCECNNGWTGPNCSVNSDECADSACKNNATCEDLANRRYKCICPVGFIGRFCEFVDRCHLENPCHPSATCTTSIVDGRLTCFCAAGFTGQTCSIRIRKNICEKRPCYKNGTCRLDNSNEDGFVCDCVPGYRGKLCDEAVIENPCDGNPCANSGTCQPDGFGKFVCSCPPGYWGTRCELKAEPAALCPCRNGGHCLTVDGGTACSCPLGFNGPNCENNIGSCSAAASAAPDCVVCHNGGDCLDKVGGGFRCRCPAGWFGDRCASRANPCQSRPCANSALCRPAPNWVNFSCDCSTADGGFSGPLCLDDIDECQAAGRCDSDGTQRCLNTVGSFKCVCKPGFVGEHCDRRADRCASVVCLNGGWCDPADGSCRCQPEFDGFDCFRPRDNCFPSPCLNGGQCRTLVDAYVCTCPPSYGGLDCEKVNACSNSSCLGRGTCRVEQRIAASAAAAAGQPDFRCDCHSGFGGQFCQDRIRGGAVLSRGSGCSDSLCSGVGRCFNDSGTILCQCPFGYSGRRCESPVNPCDSNPCRRGGTCVAGLANGDPTNYTCLCKPGFQGPHCEANINECANGGACDPRGTEVCIDGVASFTCRCLPGFTGQLCNRSIDYCLPTATPKPPRCLNGGVCRSDRRQPTPGAVCDCPAGYHGPLCQLTVDPCAAASAVCQNGGVCEIVGANRTRCICPPGTAGLRCEIDYINSCKSSASPTGESPCHGDQSECRDLPEGFRCRCQPGLCGPTCDRECPTFEEERSSCRMHGCQTKAGNGVCDPDCDSLACDWDGGDCASGWRPWANCTAARSGDAGGCIAGYGDGLCQPECSDQRCLFDGGDCDAPTSAPSDHEYESYCRDHFADGRCDSGCDTAAYLFDGGDCMPASSTGKLPPQPPTPPPPAGYLKLAVGGRNASGFRPDTAVGRQFVRSLSQRLGCLVQLAAEPSAAVSSGDGAVVLVLVYRLGLCHRPDRCYTSADYAAQALAADLRLESSASSTAAGRVRPRPSLTLPLIGVSAQLPAAAPDPLVSRDSMLLPAVVGCVCLSIIAIFIGVLFRTFKSSASSASRSSSIGGGTGRREAGRLWCPPGFQPLNSVSSSGGGCGCGHPDNECPGAAYSMQHRQHPLLLDDSFEQPAAKRSKRCCSTDRTKPQTVSMLTSLTDGDSPGCVAATSSQPAPSDTPIHTVISAGTCVEGPPSDKTVEMIRQLLDNGYSAEAQSEPWGETPLHLAARYCRVDAVQTLLEFGGVDPNRRDRFGRTPLHLAIASGANGVCHLLMRDRRTDLNAKAHDGTTPLMVSASYLVKDVEVAAALTADPQVDINAVDCRGRTALHWAASVNSDAMVALLLRRGANRDAQDGAERTPLFLAALEGSAAAAALLLSAGANPLLADATQKTPRQMAQERLHRDIEAMLASVEASSSATATSAVDTAKAILGDLERYPTPPDGSADSPQHCLQKQQQKKQHQPRQQQFAQCSYSSPNYLTPSPDSAPASSRSGAGGNSPHPHQLTSSCSSMPLPPPPPQFSNSSEPSLLVLDSIKADLV</sequence>
<evidence type="ECO:0000256" key="12">
    <source>
        <dbReference type="ARBA" id="ARBA00022989"/>
    </source>
</evidence>
<feature type="domain" description="EGF-like" evidence="26">
    <location>
        <begin position="35"/>
        <end position="75"/>
    </location>
</feature>
<feature type="region of interest" description="Disordered" evidence="23">
    <location>
        <begin position="1481"/>
        <end position="1586"/>
    </location>
</feature>
<dbReference type="Proteomes" id="UP000215902">
    <property type="component" value="Unassembled WGS sequence"/>
</dbReference>
<dbReference type="Pfam" id="PF00008">
    <property type="entry name" value="EGF"/>
    <property type="match status" value="4"/>
</dbReference>
<dbReference type="SUPFAM" id="SSF57196">
    <property type="entry name" value="EGF/Laminin"/>
    <property type="match status" value="10"/>
</dbReference>
<proteinExistence type="inferred from homology"/>
<keyword evidence="14 21" id="KW-0040">ANK repeat</keyword>
<dbReference type="PRINTS" id="PR00011">
    <property type="entry name" value="EGFLAMININ"/>
</dbReference>
<feature type="domain" description="EGF-like" evidence="26">
    <location>
        <begin position="243"/>
        <end position="276"/>
    </location>
</feature>
<evidence type="ECO:0000313" key="28">
    <source>
        <dbReference type="EMBL" id="PAA55982.1"/>
    </source>
</evidence>
<evidence type="ECO:0000256" key="19">
    <source>
        <dbReference type="ARBA" id="ARBA00023180"/>
    </source>
</evidence>
<dbReference type="PRINTS" id="PR01983">
    <property type="entry name" value="NOTCH"/>
</dbReference>
<dbReference type="Gene3D" id="2.10.25.10">
    <property type="entry name" value="Laminin"/>
    <property type="match status" value="16"/>
</dbReference>
<dbReference type="GO" id="GO:0005634">
    <property type="term" value="C:nucleus"/>
    <property type="evidence" value="ECO:0007669"/>
    <property type="project" value="UniProtKB-SubCell"/>
</dbReference>
<feature type="compositionally biased region" description="Polar residues" evidence="23">
    <location>
        <begin position="1518"/>
        <end position="1527"/>
    </location>
</feature>
<evidence type="ECO:0000256" key="5">
    <source>
        <dbReference type="ARBA" id="ARBA00022525"/>
    </source>
</evidence>
<evidence type="ECO:0000256" key="16">
    <source>
        <dbReference type="ARBA" id="ARBA00023157"/>
    </source>
</evidence>
<feature type="repeat" description="ANK" evidence="21">
    <location>
        <begin position="1403"/>
        <end position="1435"/>
    </location>
</feature>
<dbReference type="Pfam" id="PF23106">
    <property type="entry name" value="EGF_Teneurin"/>
    <property type="match status" value="1"/>
</dbReference>
<dbReference type="InterPro" id="IPR036770">
    <property type="entry name" value="Ankyrin_rpt-contain_sf"/>
</dbReference>
<feature type="domain" description="EGF-like" evidence="26">
    <location>
        <begin position="579"/>
        <end position="620"/>
    </location>
</feature>
<keyword evidence="11" id="KW-0914">Notch signaling pathway</keyword>
<comment type="similarity">
    <text evidence="4">Belongs to the NOTCH family.</text>
</comment>
<feature type="domain" description="EGF-like" evidence="26">
    <location>
        <begin position="711"/>
        <end position="750"/>
    </location>
</feature>
<feature type="disulfide bond" evidence="22">
    <location>
        <begin position="651"/>
        <end position="660"/>
    </location>
</feature>
<feature type="domain" description="LNR" evidence="27">
    <location>
        <begin position="886"/>
        <end position="927"/>
    </location>
</feature>
<keyword evidence="10" id="KW-0221">Differentiation</keyword>
<evidence type="ECO:0000256" key="22">
    <source>
        <dbReference type="PROSITE-ProRule" id="PRU00076"/>
    </source>
</evidence>
<dbReference type="Gene3D" id="4.10.470.20">
    <property type="match status" value="2"/>
</dbReference>
<feature type="disulfide bond" evidence="22">
    <location>
        <begin position="567"/>
        <end position="576"/>
    </location>
</feature>
<evidence type="ECO:0000256" key="8">
    <source>
        <dbReference type="ARBA" id="ARBA00022729"/>
    </source>
</evidence>
<evidence type="ECO:0000256" key="4">
    <source>
        <dbReference type="ARBA" id="ARBA00005847"/>
    </source>
</evidence>
<dbReference type="InterPro" id="IPR000152">
    <property type="entry name" value="EGF-type_Asp/Asn_hydroxyl_site"/>
</dbReference>
<feature type="disulfide bond" evidence="22">
    <location>
        <begin position="104"/>
        <end position="113"/>
    </location>
</feature>
<feature type="disulfide bond" evidence="22">
    <location>
        <begin position="610"/>
        <end position="619"/>
    </location>
</feature>
<dbReference type="InterPro" id="IPR001881">
    <property type="entry name" value="EGF-like_Ca-bd_dom"/>
</dbReference>
<evidence type="ECO:0000256" key="15">
    <source>
        <dbReference type="ARBA" id="ARBA00023136"/>
    </source>
</evidence>
<keyword evidence="17" id="KW-0010">Activator</keyword>
<dbReference type="EMBL" id="NIVC01002679">
    <property type="protein sequence ID" value="PAA55982.1"/>
    <property type="molecule type" value="Genomic_DNA"/>
</dbReference>
<dbReference type="InterPro" id="IPR049883">
    <property type="entry name" value="NOTCH1_EGF-like"/>
</dbReference>
<feature type="domain" description="EGF-like" evidence="26">
    <location>
        <begin position="77"/>
        <end position="114"/>
    </location>
</feature>
<feature type="signal peptide" evidence="25">
    <location>
        <begin position="1"/>
        <end position="27"/>
    </location>
</feature>
<dbReference type="SMART" id="SM00004">
    <property type="entry name" value="NL"/>
    <property type="match status" value="3"/>
</dbReference>
<keyword evidence="16 22" id="KW-1015">Disulfide bond</keyword>
<evidence type="ECO:0000256" key="24">
    <source>
        <dbReference type="SAM" id="Phobius"/>
    </source>
</evidence>
<feature type="disulfide bond" evidence="22">
    <location>
        <begin position="787"/>
        <end position="796"/>
    </location>
</feature>
<keyword evidence="15 24" id="KW-0472">Membrane</keyword>
<feature type="domain" description="EGF-like" evidence="26">
    <location>
        <begin position="115"/>
        <end position="154"/>
    </location>
</feature>
<dbReference type="GO" id="GO:0005576">
    <property type="term" value="C:extracellular region"/>
    <property type="evidence" value="ECO:0007669"/>
    <property type="project" value="UniProtKB-SubCell"/>
</dbReference>
<evidence type="ECO:0000256" key="14">
    <source>
        <dbReference type="ARBA" id="ARBA00023043"/>
    </source>
</evidence>
<feature type="domain" description="EGF-like" evidence="26">
    <location>
        <begin position="288"/>
        <end position="323"/>
    </location>
</feature>
<feature type="domain" description="EGF-like" evidence="26">
    <location>
        <begin position="541"/>
        <end position="577"/>
    </location>
</feature>
<dbReference type="GO" id="GO:0030154">
    <property type="term" value="P:cell differentiation"/>
    <property type="evidence" value="ECO:0007669"/>
    <property type="project" value="UniProtKB-KW"/>
</dbReference>
<feature type="domain" description="EGF-like" evidence="26">
    <location>
        <begin position="201"/>
        <end position="238"/>
    </location>
</feature>
<dbReference type="InterPro" id="IPR009030">
    <property type="entry name" value="Growth_fac_rcpt_cys_sf"/>
</dbReference>
<feature type="disulfide bond" evidence="22">
    <location>
        <begin position="65"/>
        <end position="74"/>
    </location>
</feature>
<feature type="domain" description="EGF-like" evidence="26">
    <location>
        <begin position="158"/>
        <end position="197"/>
    </location>
</feature>
<dbReference type="SMART" id="SM00179">
    <property type="entry name" value="EGF_CA"/>
    <property type="match status" value="12"/>
</dbReference>
<dbReference type="PROSITE" id="PS00022">
    <property type="entry name" value="EGF_1"/>
    <property type="match status" value="17"/>
</dbReference>
<evidence type="ECO:0000259" key="27">
    <source>
        <dbReference type="PROSITE" id="PS50258"/>
    </source>
</evidence>
<keyword evidence="9" id="KW-0677">Repeat</keyword>
<feature type="chain" id="PRO_5012108281" description="Notch" evidence="25">
    <location>
        <begin position="28"/>
        <end position="1586"/>
    </location>
</feature>
<evidence type="ECO:0000256" key="1">
    <source>
        <dbReference type="ARBA" id="ARBA00004123"/>
    </source>
</evidence>
<dbReference type="STRING" id="282301.A0A267E5Q2"/>
<feature type="domain" description="EGF-like" evidence="26">
    <location>
        <begin position="622"/>
        <end position="661"/>
    </location>
</feature>
<feature type="disulfide bond" evidence="22">
    <location>
        <begin position="144"/>
        <end position="153"/>
    </location>
</feature>
<feature type="disulfide bond" evidence="22">
    <location>
        <begin position="520"/>
        <end position="529"/>
    </location>
</feature>
<feature type="repeat" description="ANK" evidence="21">
    <location>
        <begin position="1266"/>
        <end position="1299"/>
    </location>
</feature>
<dbReference type="InterPro" id="IPR000742">
    <property type="entry name" value="EGF"/>
</dbReference>
<dbReference type="SUPFAM" id="SSF48403">
    <property type="entry name" value="Ankyrin repeat"/>
    <property type="match status" value="1"/>
</dbReference>
<dbReference type="InterPro" id="IPR035993">
    <property type="entry name" value="Notch-like_dom_sf"/>
</dbReference>
<keyword evidence="19" id="KW-0325">Glycoprotein</keyword>
<feature type="domain" description="LNR" evidence="27">
    <location>
        <begin position="810"/>
        <end position="849"/>
    </location>
</feature>
<feature type="disulfide bond" evidence="22">
    <location>
        <begin position="334"/>
        <end position="351"/>
    </location>
</feature>
<feature type="transmembrane region" description="Helical" evidence="24">
    <location>
        <begin position="1078"/>
        <end position="1100"/>
    </location>
</feature>
<feature type="domain" description="EGF-like" evidence="26">
    <location>
        <begin position="368"/>
        <end position="407"/>
    </location>
</feature>